<keyword evidence="3" id="KW-1185">Reference proteome</keyword>
<sequence length="201" mass="22550">MVLDSIAVGPSGLQVSPGDHVCVFYPSLADRDEILIPYLREGLQANHKCICIVDATDPEAVLDTLGAEVASALVQRQLEVHRSQDTYLRDGAFSAETMLEFWKHSSDATRQGGFSFTRAIGETTWALSYMPHIEELARYEARLNQFLPGYPQVTLCMYELDRFSGAFLVDVLKTHPKILIGGMVLDNPYYLDPDEFLAFRQ</sequence>
<gene>
    <name evidence="2" type="ORF">FCI23_43895</name>
</gene>
<dbReference type="AlphaFoldDB" id="A0A4U0RUZ1"/>
<name>A0A4U0RUZ1_9ACTN</name>
<evidence type="ECO:0000313" key="3">
    <source>
        <dbReference type="Proteomes" id="UP000305778"/>
    </source>
</evidence>
<comment type="caution">
    <text evidence="2">The sequence shown here is derived from an EMBL/GenBank/DDBJ whole genome shotgun (WGS) entry which is preliminary data.</text>
</comment>
<evidence type="ECO:0000313" key="2">
    <source>
        <dbReference type="EMBL" id="TKA00016.1"/>
    </source>
</evidence>
<protein>
    <recommendedName>
        <fullName evidence="1">MEDS domain-containing protein</fullName>
    </recommendedName>
</protein>
<feature type="domain" description="MEDS" evidence="1">
    <location>
        <begin position="19"/>
        <end position="176"/>
    </location>
</feature>
<reference evidence="2 3" key="1">
    <citation type="submission" date="2019-04" db="EMBL/GenBank/DDBJ databases">
        <title>Streptomyces oryziradicis sp. nov., a novel actinomycete isolated from rhizosphere soil of rice (Oryza sativa L.).</title>
        <authorList>
            <person name="Li C."/>
        </authorList>
    </citation>
    <scope>NUCLEOTIDE SEQUENCE [LARGE SCALE GENOMIC DNA]</scope>
    <source>
        <strain evidence="2 3">NEAU-C40</strain>
    </source>
</reference>
<dbReference type="InterPro" id="IPR025847">
    <property type="entry name" value="MEDS_domain"/>
</dbReference>
<dbReference type="OrthoDB" id="116243at2"/>
<dbReference type="Pfam" id="PF14417">
    <property type="entry name" value="MEDS"/>
    <property type="match status" value="1"/>
</dbReference>
<evidence type="ECO:0000259" key="1">
    <source>
        <dbReference type="Pfam" id="PF14417"/>
    </source>
</evidence>
<dbReference type="EMBL" id="SUMC01000092">
    <property type="protein sequence ID" value="TKA00016.1"/>
    <property type="molecule type" value="Genomic_DNA"/>
</dbReference>
<dbReference type="Proteomes" id="UP000305778">
    <property type="component" value="Unassembled WGS sequence"/>
</dbReference>
<organism evidence="2 3">
    <name type="scientific">Actinacidiphila oryziradicis</name>
    <dbReference type="NCBI Taxonomy" id="2571141"/>
    <lineage>
        <taxon>Bacteria</taxon>
        <taxon>Bacillati</taxon>
        <taxon>Actinomycetota</taxon>
        <taxon>Actinomycetes</taxon>
        <taxon>Kitasatosporales</taxon>
        <taxon>Streptomycetaceae</taxon>
        <taxon>Actinacidiphila</taxon>
    </lineage>
</organism>
<proteinExistence type="predicted"/>
<accession>A0A4U0RUZ1</accession>